<dbReference type="STRING" id="36842.SAMN02194393_02971"/>
<dbReference type="InterPro" id="IPR014529">
    <property type="entry name" value="UCP026631"/>
</dbReference>
<dbReference type="PIRSF" id="PIRSF026631">
    <property type="entry name" value="UCP026631"/>
    <property type="match status" value="1"/>
</dbReference>
<feature type="domain" description="YdbS-like PH" evidence="2">
    <location>
        <begin position="62"/>
        <end position="141"/>
    </location>
</feature>
<keyword evidence="1" id="KW-0472">Membrane</keyword>
<dbReference type="Pfam" id="PF03703">
    <property type="entry name" value="bPH_2"/>
    <property type="match status" value="2"/>
</dbReference>
<dbReference type="EMBL" id="FUZT01000007">
    <property type="protein sequence ID" value="SKC76334.1"/>
    <property type="molecule type" value="Genomic_DNA"/>
</dbReference>
<evidence type="ECO:0000256" key="1">
    <source>
        <dbReference type="SAM" id="Phobius"/>
    </source>
</evidence>
<feature type="transmembrane region" description="Helical" evidence="1">
    <location>
        <begin position="342"/>
        <end position="359"/>
    </location>
</feature>
<feature type="transmembrane region" description="Helical" evidence="1">
    <location>
        <begin position="365"/>
        <end position="382"/>
    </location>
</feature>
<evidence type="ECO:0000313" key="4">
    <source>
        <dbReference type="Proteomes" id="UP000190285"/>
    </source>
</evidence>
<dbReference type="PANTHER" id="PTHR34473">
    <property type="entry name" value="UPF0699 TRANSMEMBRANE PROTEIN YDBS"/>
    <property type="match status" value="1"/>
</dbReference>
<dbReference type="PANTHER" id="PTHR34473:SF2">
    <property type="entry name" value="UPF0699 TRANSMEMBRANE PROTEIN YDBT"/>
    <property type="match status" value="1"/>
</dbReference>
<feature type="transmembrane region" description="Helical" evidence="1">
    <location>
        <begin position="40"/>
        <end position="60"/>
    </location>
</feature>
<feature type="transmembrane region" description="Helical" evidence="1">
    <location>
        <begin position="12"/>
        <end position="34"/>
    </location>
</feature>
<protein>
    <submittedName>
        <fullName evidence="3">Putative membrane protein</fullName>
    </submittedName>
</protein>
<keyword evidence="1" id="KW-0812">Transmembrane</keyword>
<evidence type="ECO:0000313" key="3">
    <source>
        <dbReference type="EMBL" id="SKC76334.1"/>
    </source>
</evidence>
<reference evidence="3 4" key="1">
    <citation type="submission" date="2017-02" db="EMBL/GenBank/DDBJ databases">
        <authorList>
            <person name="Peterson S.W."/>
        </authorList>
    </citation>
    <scope>NUCLEOTIDE SEQUENCE [LARGE SCALE GENOMIC DNA]</scope>
    <source>
        <strain evidence="3 4">M1</strain>
    </source>
</reference>
<gene>
    <name evidence="3" type="ORF">SAMN02194393_02971</name>
</gene>
<organism evidence="3 4">
    <name type="scientific">Maledivibacter halophilus</name>
    <dbReference type="NCBI Taxonomy" id="36842"/>
    <lineage>
        <taxon>Bacteria</taxon>
        <taxon>Bacillati</taxon>
        <taxon>Bacillota</taxon>
        <taxon>Clostridia</taxon>
        <taxon>Peptostreptococcales</taxon>
        <taxon>Caminicellaceae</taxon>
        <taxon>Maledivibacter</taxon>
    </lineage>
</organism>
<dbReference type="InterPro" id="IPR005182">
    <property type="entry name" value="YdbS-like_PH"/>
</dbReference>
<proteinExistence type="predicted"/>
<dbReference type="Proteomes" id="UP000190285">
    <property type="component" value="Unassembled WGS sequence"/>
</dbReference>
<feature type="transmembrane region" description="Helical" evidence="1">
    <location>
        <begin position="165"/>
        <end position="189"/>
    </location>
</feature>
<feature type="transmembrane region" description="Helical" evidence="1">
    <location>
        <begin position="211"/>
        <end position="232"/>
    </location>
</feature>
<evidence type="ECO:0000259" key="2">
    <source>
        <dbReference type="Pfam" id="PF03703"/>
    </source>
</evidence>
<keyword evidence="4" id="KW-1185">Reference proteome</keyword>
<name>A0A1T5LKC5_9FIRM</name>
<dbReference type="AlphaFoldDB" id="A0A1T5LKC5"/>
<keyword evidence="1" id="KW-1133">Transmembrane helix</keyword>
<feature type="domain" description="YdbS-like PH" evidence="2">
    <location>
        <begin position="240"/>
        <end position="301"/>
    </location>
</feature>
<sequence length="464" mass="54182">MNKVERNHIIKLISSIAKFIIKNFLFIIIILKPLYTEFGIYKSLLFGSIIILVVSIMYFIDWHNTIFYFEENSISYKKGTINVKKREIPFNKINTVDISQSMIQKLLDVYQIKIDTGSVIEEKSEIVLLLESSRASEIRNLLLEKNTDNIDEDTTNEYTLSSKDLLIYTLTSNVILSGMGIIFVIINFIDDYINEFLNINLIDRIIPSDNAVFKMVLIFILFVIFSIFIAIIRNYIKYDGFRVYIENDKLNIKYGMCNKKNYSFQRKKIKGIHIKQNFIMQKLNLRTIEVESIGYGDEEGEKAILYPICTEKLQKNIIEDLMPEFSFKGTINKPPKNSIFRFMIKKLIFAFIIICFLVYKFSYGYLSILLIPFVLVVGFLEYKNTAMGMSENLVYMCCNGFNRNQSIIKMSAVQSFEVSETYFQKLKGLSNYKINIFGNQFGNSIKVCNLSYRFYEKLAVDKFM</sequence>
<accession>A0A1T5LKC5</accession>